<name>A0A835CKL3_9FABA</name>
<proteinExistence type="predicted"/>
<evidence type="ECO:0000313" key="1">
    <source>
        <dbReference type="EMBL" id="KAF7844861.1"/>
    </source>
</evidence>
<reference evidence="1" key="1">
    <citation type="submission" date="2020-09" db="EMBL/GenBank/DDBJ databases">
        <title>Genome-Enabled Discovery of Anthraquinone Biosynthesis in Senna tora.</title>
        <authorList>
            <person name="Kang S.-H."/>
            <person name="Pandey R.P."/>
            <person name="Lee C.-M."/>
            <person name="Sim J.-S."/>
            <person name="Jeong J.-T."/>
            <person name="Choi B.-S."/>
            <person name="Jung M."/>
            <person name="Ginzburg D."/>
            <person name="Zhao K."/>
            <person name="Won S.Y."/>
            <person name="Oh T.-J."/>
            <person name="Yu Y."/>
            <person name="Kim N.-H."/>
            <person name="Lee O.R."/>
            <person name="Lee T.-H."/>
            <person name="Bashyal P."/>
            <person name="Kim T.-S."/>
            <person name="Lee W.-H."/>
            <person name="Kawkins C."/>
            <person name="Kim C.-K."/>
            <person name="Kim J.S."/>
            <person name="Ahn B.O."/>
            <person name="Rhee S.Y."/>
            <person name="Sohng J.K."/>
        </authorList>
    </citation>
    <scope>NUCLEOTIDE SEQUENCE</scope>
    <source>
        <tissue evidence="1">Leaf</tissue>
    </source>
</reference>
<sequence>MFGVIVTRRAQGLLEFQGFRRLFPNSSDVNKKVVVEAKK</sequence>
<dbReference type="Proteomes" id="UP000634136">
    <property type="component" value="Unassembled WGS sequence"/>
</dbReference>
<keyword evidence="2" id="KW-1185">Reference proteome</keyword>
<protein>
    <submittedName>
        <fullName evidence="1">Uncharacterized protein</fullName>
    </submittedName>
</protein>
<organism evidence="1 2">
    <name type="scientific">Senna tora</name>
    <dbReference type="NCBI Taxonomy" id="362788"/>
    <lineage>
        <taxon>Eukaryota</taxon>
        <taxon>Viridiplantae</taxon>
        <taxon>Streptophyta</taxon>
        <taxon>Embryophyta</taxon>
        <taxon>Tracheophyta</taxon>
        <taxon>Spermatophyta</taxon>
        <taxon>Magnoliopsida</taxon>
        <taxon>eudicotyledons</taxon>
        <taxon>Gunneridae</taxon>
        <taxon>Pentapetalae</taxon>
        <taxon>rosids</taxon>
        <taxon>fabids</taxon>
        <taxon>Fabales</taxon>
        <taxon>Fabaceae</taxon>
        <taxon>Caesalpinioideae</taxon>
        <taxon>Cassia clade</taxon>
        <taxon>Senna</taxon>
    </lineage>
</organism>
<comment type="caution">
    <text evidence="1">The sequence shown here is derived from an EMBL/GenBank/DDBJ whole genome shotgun (WGS) entry which is preliminary data.</text>
</comment>
<dbReference type="EMBL" id="JAAIUW010000001">
    <property type="protein sequence ID" value="KAF7844861.1"/>
    <property type="molecule type" value="Genomic_DNA"/>
</dbReference>
<gene>
    <name evidence="1" type="ORF">G2W53_001766</name>
</gene>
<accession>A0A835CKL3</accession>
<evidence type="ECO:0000313" key="2">
    <source>
        <dbReference type="Proteomes" id="UP000634136"/>
    </source>
</evidence>
<dbReference type="AlphaFoldDB" id="A0A835CKL3"/>